<reference evidence="2 3" key="1">
    <citation type="journal article" date="2013" name="Genome Biol.">
        <title>Genome of Acanthamoeba castellanii highlights extensive lateral gene transfer and early evolution of tyrosine kinase signaling.</title>
        <authorList>
            <person name="Clarke M."/>
            <person name="Lohan A.J."/>
            <person name="Liu B."/>
            <person name="Lagkouvardos I."/>
            <person name="Roy S."/>
            <person name="Zafar N."/>
            <person name="Bertelli C."/>
            <person name="Schilde C."/>
            <person name="Kianianmomeni A."/>
            <person name="Burglin T.R."/>
            <person name="Frech C."/>
            <person name="Turcotte B."/>
            <person name="Kopec K.O."/>
            <person name="Synnott J.M."/>
            <person name="Choo C."/>
            <person name="Paponov I."/>
            <person name="Finkler A."/>
            <person name="Soon Heng Tan C."/>
            <person name="Hutchins A.P."/>
            <person name="Weinmeier T."/>
            <person name="Rattei T."/>
            <person name="Chu J.S."/>
            <person name="Gimenez G."/>
            <person name="Irimia M."/>
            <person name="Rigden D.J."/>
            <person name="Fitzpatrick D.A."/>
            <person name="Lorenzo-Morales J."/>
            <person name="Bateman A."/>
            <person name="Chiu C.H."/>
            <person name="Tang P."/>
            <person name="Hegemann P."/>
            <person name="Fromm H."/>
            <person name="Raoult D."/>
            <person name="Greub G."/>
            <person name="Miranda-Saavedra D."/>
            <person name="Chen N."/>
            <person name="Nash P."/>
            <person name="Ginger M.L."/>
            <person name="Horn M."/>
            <person name="Schaap P."/>
            <person name="Caler L."/>
            <person name="Loftus B."/>
        </authorList>
    </citation>
    <scope>NUCLEOTIDE SEQUENCE [LARGE SCALE GENOMIC DNA]</scope>
    <source>
        <strain evidence="2 3">Neff</strain>
    </source>
</reference>
<keyword evidence="1" id="KW-0472">Membrane</keyword>
<evidence type="ECO:0000256" key="1">
    <source>
        <dbReference type="SAM" id="Phobius"/>
    </source>
</evidence>
<feature type="transmembrane region" description="Helical" evidence="1">
    <location>
        <begin position="79"/>
        <end position="101"/>
    </location>
</feature>
<accession>L8HEF4</accession>
<evidence type="ECO:0000313" key="2">
    <source>
        <dbReference type="EMBL" id="ELR22791.1"/>
    </source>
</evidence>
<name>L8HEF4_ACACF</name>
<keyword evidence="3" id="KW-1185">Reference proteome</keyword>
<dbReference type="AlphaFoldDB" id="L8HEF4"/>
<gene>
    <name evidence="2" type="ORF">ACA1_149790</name>
</gene>
<keyword evidence="1" id="KW-0812">Transmembrane</keyword>
<proteinExistence type="predicted"/>
<dbReference type="Proteomes" id="UP000011083">
    <property type="component" value="Unassembled WGS sequence"/>
</dbReference>
<dbReference type="EMBL" id="KB007870">
    <property type="protein sequence ID" value="ELR22791.1"/>
    <property type="molecule type" value="Genomic_DNA"/>
</dbReference>
<keyword evidence="1" id="KW-1133">Transmembrane helix</keyword>
<dbReference type="GeneID" id="14923750"/>
<dbReference type="VEuPathDB" id="AmoebaDB:ACA1_149790"/>
<evidence type="ECO:0000313" key="3">
    <source>
        <dbReference type="Proteomes" id="UP000011083"/>
    </source>
</evidence>
<dbReference type="KEGG" id="acan:ACA1_149790"/>
<dbReference type="RefSeq" id="XP_004351568.1">
    <property type="nucleotide sequence ID" value="XM_004351516.1"/>
</dbReference>
<organism evidence="2 3">
    <name type="scientific">Acanthamoeba castellanii (strain ATCC 30010 / Neff)</name>
    <dbReference type="NCBI Taxonomy" id="1257118"/>
    <lineage>
        <taxon>Eukaryota</taxon>
        <taxon>Amoebozoa</taxon>
        <taxon>Discosea</taxon>
        <taxon>Longamoebia</taxon>
        <taxon>Centramoebida</taxon>
        <taxon>Acanthamoebidae</taxon>
        <taxon>Acanthamoeba</taxon>
    </lineage>
</organism>
<protein>
    <submittedName>
        <fullName evidence="2">Uncharacterized protein</fullName>
    </submittedName>
</protein>
<sequence>MNKTSLRPIYLRPNWSSHVFYQLVLTAYTSSTKVQSVLNYTPLCATPLYACFHLNFSYHINGASVQLHESETNIIPSDIMSWISAAWTVYLNFFSTFTLLLHLNLHGISS</sequence>